<accession>A0ABR7A547</accession>
<gene>
    <name evidence="1" type="ORF">H8K43_09995</name>
</gene>
<comment type="caution">
    <text evidence="1">The sequence shown here is derived from an EMBL/GenBank/DDBJ whole genome shotgun (WGS) entry which is preliminary data.</text>
</comment>
<evidence type="ECO:0000313" key="2">
    <source>
        <dbReference type="Proteomes" id="UP000654304"/>
    </source>
</evidence>
<proteinExistence type="predicted"/>
<protein>
    <submittedName>
        <fullName evidence="1">Uncharacterized protein</fullName>
    </submittedName>
</protein>
<keyword evidence="2" id="KW-1185">Reference proteome</keyword>
<evidence type="ECO:0000313" key="1">
    <source>
        <dbReference type="EMBL" id="MBC3932003.1"/>
    </source>
</evidence>
<dbReference type="RefSeq" id="WP_186903684.1">
    <property type="nucleotide sequence ID" value="NZ_JACOGD010000004.1"/>
</dbReference>
<organism evidence="1 2">
    <name type="scientific">Undibacterium curvum</name>
    <dbReference type="NCBI Taxonomy" id="2762294"/>
    <lineage>
        <taxon>Bacteria</taxon>
        <taxon>Pseudomonadati</taxon>
        <taxon>Pseudomonadota</taxon>
        <taxon>Betaproteobacteria</taxon>
        <taxon>Burkholderiales</taxon>
        <taxon>Oxalobacteraceae</taxon>
        <taxon>Undibacterium</taxon>
    </lineage>
</organism>
<name>A0ABR7A547_9BURK</name>
<sequence length="49" mass="4962">MSAFSVTVRTPHAVYQYTAIAASTSAAIDAALDTFGIASVTAKPGVHHG</sequence>
<dbReference type="Proteomes" id="UP000654304">
    <property type="component" value="Unassembled WGS sequence"/>
</dbReference>
<dbReference type="EMBL" id="JACOGD010000004">
    <property type="protein sequence ID" value="MBC3932003.1"/>
    <property type="molecule type" value="Genomic_DNA"/>
</dbReference>
<reference evidence="1 2" key="1">
    <citation type="submission" date="2020-08" db="EMBL/GenBank/DDBJ databases">
        <title>Novel species isolated from subtropical streams in China.</title>
        <authorList>
            <person name="Lu H."/>
        </authorList>
    </citation>
    <scope>NUCLEOTIDE SEQUENCE [LARGE SCALE GENOMIC DNA]</scope>
    <source>
        <strain evidence="1 2">CY22W</strain>
    </source>
</reference>